<evidence type="ECO:0000313" key="1">
    <source>
        <dbReference type="EMBL" id="MDX8047203.1"/>
    </source>
</evidence>
<reference evidence="1" key="1">
    <citation type="submission" date="2023-11" db="EMBL/GenBank/DDBJ databases">
        <title>Gracilibacillus pellucida a moderately halophilic bacterium isolated from saline soil in Xinjiang province.</title>
        <authorList>
            <person name="Zhang Z."/>
            <person name="Tan F."/>
            <person name="Wang Y."/>
            <person name="Xia M."/>
        </authorList>
    </citation>
    <scope>NUCLEOTIDE SEQUENCE</scope>
    <source>
        <strain evidence="1">S3-1-1</strain>
    </source>
</reference>
<name>A0ACC6M890_9BACI</name>
<evidence type="ECO:0000313" key="2">
    <source>
        <dbReference type="Proteomes" id="UP001277972"/>
    </source>
</evidence>
<dbReference type="EMBL" id="JAWZSR010000009">
    <property type="protein sequence ID" value="MDX8047203.1"/>
    <property type="molecule type" value="Genomic_DNA"/>
</dbReference>
<keyword evidence="2" id="KW-1185">Reference proteome</keyword>
<gene>
    <name evidence="1" type="ORF">SH601_14540</name>
</gene>
<proteinExistence type="predicted"/>
<protein>
    <submittedName>
        <fullName evidence="1">MerR family transcriptional regulator</fullName>
    </submittedName>
</protein>
<organism evidence="1 2">
    <name type="scientific">Gracilibacillus pellucidus</name>
    <dbReference type="NCBI Taxonomy" id="3095368"/>
    <lineage>
        <taxon>Bacteria</taxon>
        <taxon>Bacillati</taxon>
        <taxon>Bacillota</taxon>
        <taxon>Bacilli</taxon>
        <taxon>Bacillales</taxon>
        <taxon>Bacillaceae</taxon>
        <taxon>Gracilibacillus</taxon>
    </lineage>
</organism>
<dbReference type="Proteomes" id="UP001277972">
    <property type="component" value="Unassembled WGS sequence"/>
</dbReference>
<comment type="caution">
    <text evidence="1">The sequence shown here is derived from an EMBL/GenBank/DDBJ whole genome shotgun (WGS) entry which is preliminary data.</text>
</comment>
<accession>A0ACC6M890</accession>
<sequence length="133" mass="15916">MTLMTRGELSNKTGVSTATIRYYEDQHILPSPKRSPNGYRMYTEDYLIKLKFIQDAKSLGYSLKEIREIMEMLRNELDPTKLKTIVHNKMEEIEDRINRLREMRNLLANLLETSDQEIQDYMQSFRVRNHDEQ</sequence>